<gene>
    <name evidence="3" type="ORF">DY218_01660</name>
</gene>
<evidence type="ECO:0008006" key="5">
    <source>
        <dbReference type="Google" id="ProtNLM"/>
    </source>
</evidence>
<dbReference type="AlphaFoldDB" id="A0A372MBW6"/>
<keyword evidence="2" id="KW-0472">Membrane</keyword>
<evidence type="ECO:0000256" key="2">
    <source>
        <dbReference type="SAM" id="Phobius"/>
    </source>
</evidence>
<feature type="region of interest" description="Disordered" evidence="1">
    <location>
        <begin position="1"/>
        <end position="123"/>
    </location>
</feature>
<dbReference type="OrthoDB" id="9813301at2"/>
<evidence type="ECO:0000313" key="3">
    <source>
        <dbReference type="EMBL" id="RFU88396.1"/>
    </source>
</evidence>
<protein>
    <recommendedName>
        <fullName evidence="5">Peptidoglycan binding domain-containing protein</fullName>
    </recommendedName>
</protein>
<reference evidence="3 4" key="1">
    <citation type="submission" date="2018-08" db="EMBL/GenBank/DDBJ databases">
        <title>Isolation, diversity and antifungal activity of Actinobacteria from wheat.</title>
        <authorList>
            <person name="Han C."/>
        </authorList>
    </citation>
    <scope>NUCLEOTIDE SEQUENCE [LARGE SCALE GENOMIC DNA]</scope>
    <source>
        <strain evidence="3 4">NEAU-YY421</strain>
    </source>
</reference>
<keyword evidence="4" id="KW-1185">Reference proteome</keyword>
<dbReference type="EMBL" id="QUAK01000012">
    <property type="protein sequence ID" value="RFU88396.1"/>
    <property type="molecule type" value="Genomic_DNA"/>
</dbReference>
<keyword evidence="2" id="KW-1133">Transmembrane helix</keyword>
<accession>A0A372MBW6</accession>
<proteinExistence type="predicted"/>
<dbReference type="Proteomes" id="UP000263094">
    <property type="component" value="Unassembled WGS sequence"/>
</dbReference>
<sequence length="437" mass="44436">MPPSGPTAGPVTGEGLVLPPGFRQQDDPEPPRMSDDTAVLTPQSPGPGGSGPVPGGHVSGDTLNSGIPVVPSGQGPGQQSGPGGPFGGGPAAPHTPHTPPVLPEPPQQQGPPPAATSQSAPAKRGRNKLVLAGAGVVGVLVIAYGAGLLMNHSDVPKGTTVLGVEIGGGTHDEAVKKLDAALGKRAGQKLRLNVDGDEVALEPEKSGLSLDYQATVRNAASSDYNPVSVIGSLFGSGREVEPVIPTDEEKLADALGRVAGTAGSAAEGTIKFQPGKAVPVYGKTGKRLNPQGSIVAVEEAYRSQLESGAAEPVQLPVSSASPKVSKAEVDRMMKSFAEPAMSGLVTVQTDPAHSVSFSPEKSIYKFITVVPTSEGKLVEKFDPAVLKQLYGNTFDGVMVTKGDGSKKPVSVQEVAGALREALRGRTAADRIATIPTS</sequence>
<evidence type="ECO:0000256" key="1">
    <source>
        <dbReference type="SAM" id="MobiDB-lite"/>
    </source>
</evidence>
<feature type="compositionally biased region" description="Pro residues" evidence="1">
    <location>
        <begin position="96"/>
        <end position="114"/>
    </location>
</feature>
<feature type="compositionally biased region" description="Gly residues" evidence="1">
    <location>
        <begin position="74"/>
        <end position="90"/>
    </location>
</feature>
<name>A0A372MBW6_9ACTN</name>
<keyword evidence="2" id="KW-0812">Transmembrane</keyword>
<feature type="compositionally biased region" description="Low complexity" evidence="1">
    <location>
        <begin position="59"/>
        <end position="73"/>
    </location>
</feature>
<feature type="compositionally biased region" description="Gly residues" evidence="1">
    <location>
        <begin position="46"/>
        <end position="58"/>
    </location>
</feature>
<organism evidence="3 4">
    <name type="scientific">Streptomyces triticagri</name>
    <dbReference type="NCBI Taxonomy" id="2293568"/>
    <lineage>
        <taxon>Bacteria</taxon>
        <taxon>Bacillati</taxon>
        <taxon>Actinomycetota</taxon>
        <taxon>Actinomycetes</taxon>
        <taxon>Kitasatosporales</taxon>
        <taxon>Streptomycetaceae</taxon>
        <taxon>Streptomyces</taxon>
    </lineage>
</organism>
<evidence type="ECO:0000313" key="4">
    <source>
        <dbReference type="Proteomes" id="UP000263094"/>
    </source>
</evidence>
<comment type="caution">
    <text evidence="3">The sequence shown here is derived from an EMBL/GenBank/DDBJ whole genome shotgun (WGS) entry which is preliminary data.</text>
</comment>
<feature type="compositionally biased region" description="Basic and acidic residues" evidence="1">
    <location>
        <begin position="24"/>
        <end position="35"/>
    </location>
</feature>
<feature type="transmembrane region" description="Helical" evidence="2">
    <location>
        <begin position="129"/>
        <end position="150"/>
    </location>
</feature>